<name>A0AAV2DUG8_9ROSI</name>
<dbReference type="GO" id="GO:0004523">
    <property type="term" value="F:RNA-DNA hybrid ribonuclease activity"/>
    <property type="evidence" value="ECO:0007669"/>
    <property type="project" value="InterPro"/>
</dbReference>
<dbReference type="AlphaFoldDB" id="A0AAV2DUG8"/>
<dbReference type="Proteomes" id="UP001497516">
    <property type="component" value="Chromosome 3"/>
</dbReference>
<dbReference type="SUPFAM" id="SSF53098">
    <property type="entry name" value="Ribonuclease H-like"/>
    <property type="match status" value="1"/>
</dbReference>
<dbReference type="Gene3D" id="3.30.420.10">
    <property type="entry name" value="Ribonuclease H-like superfamily/Ribonuclease H"/>
    <property type="match status" value="1"/>
</dbReference>
<dbReference type="InterPro" id="IPR012337">
    <property type="entry name" value="RNaseH-like_sf"/>
</dbReference>
<keyword evidence="5" id="KW-1185">Reference proteome</keyword>
<evidence type="ECO:0008006" key="6">
    <source>
        <dbReference type="Google" id="ProtNLM"/>
    </source>
</evidence>
<evidence type="ECO:0000259" key="2">
    <source>
        <dbReference type="Pfam" id="PF13456"/>
    </source>
</evidence>
<dbReference type="InterPro" id="IPR002156">
    <property type="entry name" value="RNaseH_domain"/>
</dbReference>
<feature type="domain" description="RNase H type-1" evidence="2">
    <location>
        <begin position="414"/>
        <end position="534"/>
    </location>
</feature>
<organism evidence="4 5">
    <name type="scientific">Linum trigynum</name>
    <dbReference type="NCBI Taxonomy" id="586398"/>
    <lineage>
        <taxon>Eukaryota</taxon>
        <taxon>Viridiplantae</taxon>
        <taxon>Streptophyta</taxon>
        <taxon>Embryophyta</taxon>
        <taxon>Tracheophyta</taxon>
        <taxon>Spermatophyta</taxon>
        <taxon>Magnoliopsida</taxon>
        <taxon>eudicotyledons</taxon>
        <taxon>Gunneridae</taxon>
        <taxon>Pentapetalae</taxon>
        <taxon>rosids</taxon>
        <taxon>fabids</taxon>
        <taxon>Malpighiales</taxon>
        <taxon>Linaceae</taxon>
        <taxon>Linum</taxon>
    </lineage>
</organism>
<accession>A0AAV2DUG8</accession>
<dbReference type="PANTHER" id="PTHR47074">
    <property type="entry name" value="BNAC02G40300D PROTEIN"/>
    <property type="match status" value="1"/>
</dbReference>
<dbReference type="Pfam" id="PF13966">
    <property type="entry name" value="zf-RVT"/>
    <property type="match status" value="1"/>
</dbReference>
<feature type="coiled-coil region" evidence="1">
    <location>
        <begin position="372"/>
        <end position="399"/>
    </location>
</feature>
<dbReference type="InterPro" id="IPR026960">
    <property type="entry name" value="RVT-Znf"/>
</dbReference>
<dbReference type="EMBL" id="OZ034816">
    <property type="protein sequence ID" value="CAL1377256.1"/>
    <property type="molecule type" value="Genomic_DNA"/>
</dbReference>
<dbReference type="Pfam" id="PF13456">
    <property type="entry name" value="RVT_3"/>
    <property type="match status" value="1"/>
</dbReference>
<evidence type="ECO:0000256" key="1">
    <source>
        <dbReference type="SAM" id="Coils"/>
    </source>
</evidence>
<proteinExistence type="predicted"/>
<dbReference type="CDD" id="cd06222">
    <property type="entry name" value="RNase_H_like"/>
    <property type="match status" value="1"/>
</dbReference>
<dbReference type="InterPro" id="IPR052929">
    <property type="entry name" value="RNase_H-like_EbsB-rel"/>
</dbReference>
<evidence type="ECO:0000259" key="3">
    <source>
        <dbReference type="Pfam" id="PF13966"/>
    </source>
</evidence>
<evidence type="ECO:0000313" key="4">
    <source>
        <dbReference type="EMBL" id="CAL1377256.1"/>
    </source>
</evidence>
<dbReference type="InterPro" id="IPR036397">
    <property type="entry name" value="RNaseH_sf"/>
</dbReference>
<dbReference type="GO" id="GO:0003676">
    <property type="term" value="F:nucleic acid binding"/>
    <property type="evidence" value="ECO:0007669"/>
    <property type="project" value="InterPro"/>
</dbReference>
<reference evidence="4 5" key="1">
    <citation type="submission" date="2024-04" db="EMBL/GenBank/DDBJ databases">
        <authorList>
            <person name="Fracassetti M."/>
        </authorList>
    </citation>
    <scope>NUCLEOTIDE SEQUENCE [LARGE SCALE GENOMIC DNA]</scope>
</reference>
<sequence length="564" mass="64970">MSVFKLPASLIREINSVISNYWWGDSGGKNRIHWKNWRFMGKERAVGGMGLRELEAFNKALLAKQVWQLVQNPNSLIGRILKAKYFPHSSILEAAMGYRPSYTWRSLLSARDLVCRGSRWRVGNGTSIRIWDDKWVPGLEGNKPSLGPQGKMGLDRVKDLIDHGSGEWRGDLLELLFSPVECEAIRAIPIPRSAQADARCWDYTTDGKYTICTGYKLAVEDPIEEPGVDDQEEEAPQAPVACDWSALWKTQVPPKVRYFLWKVMHDILPTNVNLMKKLEDKISADCPYCGIAETQLHRFMECAWSRRIWRRSLWTDRYTHIEEETVQAWLNRVLTTADQETIGGICCLLWFLWVERNNQVFNGPKLEEEEIARKAEAMFREYKSEQEKLQVKREGLNRRRVQWEPPSVGVLKVNTDAGWFGNEGTSLAMVVRDWTGEFVFAAARRETENWSPPIAEGRAILFAMEQMNEREFGPYEIESDCLVIINRLEKQSEDLSELGTICQMIWNSDGMRDCRAWRHTNREGNTVAHKIAHYSMHAFDCNSWLGSPPSFVLNELYSDLSHLA</sequence>
<protein>
    <recommendedName>
        <fullName evidence="6">RNase H type-1 domain-containing protein</fullName>
    </recommendedName>
</protein>
<feature type="domain" description="Reverse transcriptase zinc-binding" evidence="3">
    <location>
        <begin position="240"/>
        <end position="309"/>
    </location>
</feature>
<dbReference type="InterPro" id="IPR044730">
    <property type="entry name" value="RNase_H-like_dom_plant"/>
</dbReference>
<gene>
    <name evidence="4" type="ORF">LTRI10_LOCUS18919</name>
</gene>
<evidence type="ECO:0000313" key="5">
    <source>
        <dbReference type="Proteomes" id="UP001497516"/>
    </source>
</evidence>
<dbReference type="PANTHER" id="PTHR47074:SF11">
    <property type="entry name" value="REVERSE TRANSCRIPTASE-LIKE PROTEIN"/>
    <property type="match status" value="1"/>
</dbReference>
<keyword evidence="1" id="KW-0175">Coiled coil</keyword>